<protein>
    <submittedName>
        <fullName evidence="1">Uncharacterized protein</fullName>
    </submittedName>
</protein>
<evidence type="ECO:0000313" key="1">
    <source>
        <dbReference type="EMBL" id="KAJ8422350.1"/>
    </source>
</evidence>
<accession>A0A9Q1GKP1</accession>
<reference evidence="1" key="1">
    <citation type="submission" date="2022-04" db="EMBL/GenBank/DDBJ databases">
        <title>Carnegiea gigantea Genome sequencing and assembly v2.</title>
        <authorList>
            <person name="Copetti D."/>
            <person name="Sanderson M.J."/>
            <person name="Burquez A."/>
            <person name="Wojciechowski M.F."/>
        </authorList>
    </citation>
    <scope>NUCLEOTIDE SEQUENCE</scope>
    <source>
        <strain evidence="1">SGP5-SGP5p</strain>
        <tissue evidence="1">Aerial part</tissue>
    </source>
</reference>
<keyword evidence="2" id="KW-1185">Reference proteome</keyword>
<dbReference type="Proteomes" id="UP001153076">
    <property type="component" value="Unassembled WGS sequence"/>
</dbReference>
<comment type="caution">
    <text evidence="1">The sequence shown here is derived from an EMBL/GenBank/DDBJ whole genome shotgun (WGS) entry which is preliminary data.</text>
</comment>
<sequence length="255" mass="28981">MGMVEVLRLVEEIMGEGLRGQRMWYSLKCNRFELLPLGRDGDVKKLMKGNNEYAYLYVAGRKGSYVGWVHGNEKLGLKVDKRKTELEKWKNGVGDRIEKKLRKTLANIGFVVDVKLFNTALGEYGVLLTNNCSLVRLLQGGSQSTIYINSIHAIETHDSATVDNTTGLVVVREALDDGYNRRILPPLNPRPQGRPQKRRIQSQRQGILVRKCSKCGEVRHYRNMCRNPRANFNADETTVIVPVEDLFEGNYVQEA</sequence>
<evidence type="ECO:0000313" key="2">
    <source>
        <dbReference type="Proteomes" id="UP001153076"/>
    </source>
</evidence>
<proteinExistence type="predicted"/>
<name>A0A9Q1GKP1_9CARY</name>
<organism evidence="1 2">
    <name type="scientific">Carnegiea gigantea</name>
    <dbReference type="NCBI Taxonomy" id="171969"/>
    <lineage>
        <taxon>Eukaryota</taxon>
        <taxon>Viridiplantae</taxon>
        <taxon>Streptophyta</taxon>
        <taxon>Embryophyta</taxon>
        <taxon>Tracheophyta</taxon>
        <taxon>Spermatophyta</taxon>
        <taxon>Magnoliopsida</taxon>
        <taxon>eudicotyledons</taxon>
        <taxon>Gunneridae</taxon>
        <taxon>Pentapetalae</taxon>
        <taxon>Caryophyllales</taxon>
        <taxon>Cactineae</taxon>
        <taxon>Cactaceae</taxon>
        <taxon>Cactoideae</taxon>
        <taxon>Echinocereeae</taxon>
        <taxon>Carnegiea</taxon>
    </lineage>
</organism>
<dbReference type="EMBL" id="JAKOGI010002285">
    <property type="protein sequence ID" value="KAJ8422350.1"/>
    <property type="molecule type" value="Genomic_DNA"/>
</dbReference>
<dbReference type="AlphaFoldDB" id="A0A9Q1GKP1"/>
<gene>
    <name evidence="1" type="ORF">Cgig2_015345</name>
</gene>